<dbReference type="GO" id="GO:0009755">
    <property type="term" value="P:hormone-mediated signaling pathway"/>
    <property type="evidence" value="ECO:0007669"/>
    <property type="project" value="TreeGrafter"/>
</dbReference>
<comment type="subcellular location">
    <subcellularLocation>
        <location evidence="1">Cell membrane</location>
        <topology evidence="1">Multi-pass membrane protein</topology>
    </subcellularLocation>
</comment>
<keyword evidence="6" id="KW-1185">Reference proteome</keyword>
<evidence type="ECO:0000256" key="3">
    <source>
        <dbReference type="ARBA" id="ARBA00023040"/>
    </source>
</evidence>
<evidence type="ECO:0000313" key="6">
    <source>
        <dbReference type="Proteomes" id="UP000079169"/>
    </source>
</evidence>
<proteinExistence type="predicted"/>
<keyword evidence="2" id="KW-0472">Membrane</keyword>
<dbReference type="KEGG" id="dci:113473031"/>
<dbReference type="AlphaFoldDB" id="A0A3Q0JJP5"/>
<dbReference type="Gene3D" id="3.80.10.10">
    <property type="entry name" value="Ribonuclease Inhibitor"/>
    <property type="match status" value="1"/>
</dbReference>
<keyword evidence="5" id="KW-0807">Transducer</keyword>
<protein>
    <submittedName>
        <fullName evidence="7">Lutropin-choriogonadotropic hormone receptor-like</fullName>
    </submittedName>
</protein>
<dbReference type="GO" id="GO:0008528">
    <property type="term" value="F:G protein-coupled peptide receptor activity"/>
    <property type="evidence" value="ECO:0007669"/>
    <property type="project" value="TreeGrafter"/>
</dbReference>
<sequence>DTIKLDFFLHFIIDFRSLKGNKGLKVLQSRAFVGVLSLRQLDLSNTAIEYLPTEGLKELDVLKIEATYSMKVFPSIYNFQ</sequence>
<dbReference type="PANTHER" id="PTHR24372">
    <property type="entry name" value="GLYCOPROTEIN HORMONE RECEPTOR"/>
    <property type="match status" value="1"/>
</dbReference>
<evidence type="ECO:0000256" key="5">
    <source>
        <dbReference type="ARBA" id="ARBA00023224"/>
    </source>
</evidence>
<dbReference type="PANTHER" id="PTHR24372:SF74">
    <property type="entry name" value="LP13728P"/>
    <property type="match status" value="1"/>
</dbReference>
<evidence type="ECO:0000313" key="7">
    <source>
        <dbReference type="RefSeq" id="XP_026688599.1"/>
    </source>
</evidence>
<keyword evidence="2" id="KW-1003">Cell membrane</keyword>
<dbReference type="SUPFAM" id="SSF52058">
    <property type="entry name" value="L domain-like"/>
    <property type="match status" value="1"/>
</dbReference>
<name>A0A3Q0JJP5_DIACI</name>
<evidence type="ECO:0000256" key="2">
    <source>
        <dbReference type="ARBA" id="ARBA00022475"/>
    </source>
</evidence>
<dbReference type="InterPro" id="IPR032675">
    <property type="entry name" value="LRR_dom_sf"/>
</dbReference>
<dbReference type="STRING" id="121845.A0A3Q0JJP5"/>
<reference evidence="7" key="1">
    <citation type="submission" date="2025-08" db="UniProtKB">
        <authorList>
            <consortium name="RefSeq"/>
        </authorList>
    </citation>
    <scope>IDENTIFICATION</scope>
</reference>
<keyword evidence="3" id="KW-0297">G-protein coupled receptor</keyword>
<feature type="non-terminal residue" evidence="7">
    <location>
        <position position="1"/>
    </location>
</feature>
<dbReference type="RefSeq" id="XP_026688599.1">
    <property type="nucleotide sequence ID" value="XM_026832798.1"/>
</dbReference>
<dbReference type="GO" id="GO:0005886">
    <property type="term" value="C:plasma membrane"/>
    <property type="evidence" value="ECO:0007669"/>
    <property type="project" value="UniProtKB-SubCell"/>
</dbReference>
<dbReference type="GeneID" id="113473031"/>
<feature type="non-terminal residue" evidence="7">
    <location>
        <position position="80"/>
    </location>
</feature>
<evidence type="ECO:0000256" key="4">
    <source>
        <dbReference type="ARBA" id="ARBA00023170"/>
    </source>
</evidence>
<evidence type="ECO:0000256" key="1">
    <source>
        <dbReference type="ARBA" id="ARBA00004651"/>
    </source>
</evidence>
<gene>
    <name evidence="7" type="primary">LOC113473031</name>
</gene>
<accession>A0A3Q0JJP5</accession>
<dbReference type="Proteomes" id="UP000079169">
    <property type="component" value="Unplaced"/>
</dbReference>
<keyword evidence="4" id="KW-0675">Receptor</keyword>
<dbReference type="PaxDb" id="121845-A0A3Q0JJP5"/>
<organism evidence="6 7">
    <name type="scientific">Diaphorina citri</name>
    <name type="common">Asian citrus psyllid</name>
    <dbReference type="NCBI Taxonomy" id="121845"/>
    <lineage>
        <taxon>Eukaryota</taxon>
        <taxon>Metazoa</taxon>
        <taxon>Ecdysozoa</taxon>
        <taxon>Arthropoda</taxon>
        <taxon>Hexapoda</taxon>
        <taxon>Insecta</taxon>
        <taxon>Pterygota</taxon>
        <taxon>Neoptera</taxon>
        <taxon>Paraneoptera</taxon>
        <taxon>Hemiptera</taxon>
        <taxon>Sternorrhyncha</taxon>
        <taxon>Psylloidea</taxon>
        <taxon>Psyllidae</taxon>
        <taxon>Diaphorininae</taxon>
        <taxon>Diaphorina</taxon>
    </lineage>
</organism>
<dbReference type="GO" id="GO:0007189">
    <property type="term" value="P:adenylate cyclase-activating G protein-coupled receptor signaling pathway"/>
    <property type="evidence" value="ECO:0007669"/>
    <property type="project" value="TreeGrafter"/>
</dbReference>